<accession>C3L4K2</accession>
<dbReference type="KEGG" id="aas:Aasi_1600"/>
<dbReference type="EMBL" id="CP001102">
    <property type="protein sequence ID" value="ACP20920.1"/>
    <property type="molecule type" value="Genomic_DNA"/>
</dbReference>
<gene>
    <name evidence="1" type="ordered locus">Aasi_1600</name>
</gene>
<dbReference type="HOGENOM" id="CLU_867764_0_0_10"/>
<evidence type="ECO:0000313" key="1">
    <source>
        <dbReference type="EMBL" id="ACP20920.1"/>
    </source>
</evidence>
<keyword evidence="2" id="KW-1185">Reference proteome</keyword>
<dbReference type="InterPro" id="IPR029063">
    <property type="entry name" value="SAM-dependent_MTases_sf"/>
</dbReference>
<proteinExistence type="predicted"/>
<evidence type="ECO:0000313" key="2">
    <source>
        <dbReference type="Proteomes" id="UP000001227"/>
    </source>
</evidence>
<dbReference type="RefSeq" id="WP_012472662.1">
    <property type="nucleotide sequence ID" value="NC_010830.1"/>
</dbReference>
<organism evidence="1 2">
    <name type="scientific">Amoebophilus asiaticus (strain 5a2)</name>
    <dbReference type="NCBI Taxonomy" id="452471"/>
    <lineage>
        <taxon>Bacteria</taxon>
        <taxon>Pseudomonadati</taxon>
        <taxon>Bacteroidota</taxon>
        <taxon>Cytophagia</taxon>
        <taxon>Cytophagales</taxon>
        <taxon>Amoebophilaceae</taxon>
        <taxon>Candidatus Amoebophilus</taxon>
    </lineage>
</organism>
<dbReference type="Proteomes" id="UP000001227">
    <property type="component" value="Chromosome"/>
</dbReference>
<protein>
    <submittedName>
        <fullName evidence="1">Uncharacterized protein</fullName>
    </submittedName>
</protein>
<dbReference type="AlphaFoldDB" id="C3L4K2"/>
<reference evidence="1 2" key="1">
    <citation type="journal article" date="2010" name="J. Bacteriol.">
        <title>The genome of the amoeba symbiont 'Candidatus Amoebophilus asiaticus' reveals common mechanisms for host cell interaction among amoeba-associated bacteria.</title>
        <authorList>
            <person name="Schmitz-Esser S."/>
            <person name="Tischler P."/>
            <person name="Arnold R."/>
            <person name="Montanaro J."/>
            <person name="Wagner M."/>
            <person name="Rattei T."/>
            <person name="Horn M."/>
        </authorList>
    </citation>
    <scope>NUCLEOTIDE SEQUENCE [LARGE SCALE GENOMIC DNA]</scope>
    <source>
        <strain evidence="1 2">5a2</strain>
    </source>
</reference>
<dbReference type="CDD" id="cd02440">
    <property type="entry name" value="AdoMet_MTases"/>
    <property type="match status" value="1"/>
</dbReference>
<sequence length="320" mass="37424">MFIVLTSFSCSCSTDSPSTSHPTINLPYPKQEEPELTLLEKQIRNVRNYISTLSQSYLVLGVSNEESDINERFNSCYIFLNGDHKDLTDKRILSVNFNNLKDLEQLANGLNQAFDKIILDDSCFKFTNWYITHIKKFKKLLKPGGKFIFGPSLTIGLNFYWNETTQEEIIQNIEKGSLWLDNMRSRLITDTIIPYRLPTQKDAYQSEVQTLFNKCKQILSIEDENLRNSKYRELGLAYYYADEILKDDNMLKNKIEEEVNSKHFKERLLKDVIVPKNHVYILEKVFGKGNIQVEYYQPLPFKSHWAEKQEVLITATRSLE</sequence>
<name>C3L4K2_AMOA5</name>
<dbReference type="SUPFAM" id="SSF53335">
    <property type="entry name" value="S-adenosyl-L-methionine-dependent methyltransferases"/>
    <property type="match status" value="1"/>
</dbReference>